<protein>
    <submittedName>
        <fullName evidence="2">DUF1275 domain-containing protein</fullName>
    </submittedName>
</protein>
<accession>A0A1U9US98</accession>
<dbReference type="Proteomes" id="UP000189627">
    <property type="component" value="Chromosome 1"/>
</dbReference>
<dbReference type="AlphaFoldDB" id="A0A1U9US98"/>
<proteinExistence type="predicted"/>
<feature type="transmembrane region" description="Helical" evidence="1">
    <location>
        <begin position="204"/>
        <end position="223"/>
    </location>
</feature>
<dbReference type="KEGG" id="cuh:BJN34_14180"/>
<feature type="transmembrane region" description="Helical" evidence="1">
    <location>
        <begin position="21"/>
        <end position="41"/>
    </location>
</feature>
<dbReference type="OrthoDB" id="270162at2"/>
<evidence type="ECO:0000256" key="1">
    <source>
        <dbReference type="SAM" id="Phobius"/>
    </source>
</evidence>
<gene>
    <name evidence="2" type="ORF">BJN34_14180</name>
</gene>
<organism evidence="2 3">
    <name type="scientific">Cupriavidus necator</name>
    <name type="common">Alcaligenes eutrophus</name>
    <name type="synonym">Ralstonia eutropha</name>
    <dbReference type="NCBI Taxonomy" id="106590"/>
    <lineage>
        <taxon>Bacteria</taxon>
        <taxon>Pseudomonadati</taxon>
        <taxon>Pseudomonadota</taxon>
        <taxon>Betaproteobacteria</taxon>
        <taxon>Burkholderiales</taxon>
        <taxon>Burkholderiaceae</taxon>
        <taxon>Cupriavidus</taxon>
    </lineage>
</organism>
<keyword evidence="1" id="KW-0812">Transmembrane</keyword>
<feature type="transmembrane region" description="Helical" evidence="1">
    <location>
        <begin position="229"/>
        <end position="248"/>
    </location>
</feature>
<dbReference type="InterPro" id="IPR010699">
    <property type="entry name" value="DUF1275"/>
</dbReference>
<dbReference type="PANTHER" id="PTHR37314:SF4">
    <property type="entry name" value="UPF0700 TRANSMEMBRANE PROTEIN YOAK"/>
    <property type="match status" value="1"/>
</dbReference>
<reference evidence="3" key="1">
    <citation type="submission" date="2017-02" db="EMBL/GenBank/DDBJ databases">
        <title>Complete genome sequence of Cupriavidus necator strain NH9, a 3-chlorobenzoate degrader.</title>
        <authorList>
            <person name="Moriuchi R."/>
            <person name="Dohra H."/>
            <person name="Ogawa N."/>
        </authorList>
    </citation>
    <scope>NUCLEOTIDE SEQUENCE [LARGE SCALE GENOMIC DNA]</scope>
    <source>
        <strain evidence="3">NH9</strain>
    </source>
</reference>
<dbReference type="PANTHER" id="PTHR37314">
    <property type="entry name" value="SLR0142 PROTEIN"/>
    <property type="match status" value="1"/>
</dbReference>
<name>A0A1U9US98_CUPNE</name>
<sequence>MPILYLRKLTGKRRSPHANRHLAGYLCFVAGAINAGGFLAVQQYTSHMSGVVSAMADNLALGSFALALDGVGALLSFLGGAACSAVLVNWGRRERLHSEYALPLALEAGLLLCFGLIGGNLGQHQWLFVPATVMLLCFIMGLQNAMITKLSNAEIRTTHLTGMVTDIGIELGKLCYWNAAAPARTPSRTQARPLPRVLANRRKLRLLVVLVTLFFAGGVAGALGFKHLGFSATLPLAALLLALIAVPLTDDLRSRWRTGSLPRLAARMRQRVQAGALRRRR</sequence>
<feature type="transmembrane region" description="Helical" evidence="1">
    <location>
        <begin position="127"/>
        <end position="147"/>
    </location>
</feature>
<evidence type="ECO:0000313" key="3">
    <source>
        <dbReference type="Proteomes" id="UP000189627"/>
    </source>
</evidence>
<keyword evidence="1" id="KW-0472">Membrane</keyword>
<feature type="transmembrane region" description="Helical" evidence="1">
    <location>
        <begin position="61"/>
        <end position="88"/>
    </location>
</feature>
<dbReference type="Pfam" id="PF06912">
    <property type="entry name" value="DUF1275"/>
    <property type="match status" value="1"/>
</dbReference>
<evidence type="ECO:0000313" key="2">
    <source>
        <dbReference type="EMBL" id="AQV95025.1"/>
    </source>
</evidence>
<dbReference type="EMBL" id="CP017757">
    <property type="protein sequence ID" value="AQV95025.1"/>
    <property type="molecule type" value="Genomic_DNA"/>
</dbReference>
<feature type="transmembrane region" description="Helical" evidence="1">
    <location>
        <begin position="100"/>
        <end position="121"/>
    </location>
</feature>
<keyword evidence="1" id="KW-1133">Transmembrane helix</keyword>